<evidence type="ECO:0000313" key="1">
    <source>
        <dbReference type="EMBL" id="RFM25262.1"/>
    </source>
</evidence>
<dbReference type="Gene3D" id="2.60.120.1140">
    <property type="entry name" value="Protein of unknown function DUF192"/>
    <property type="match status" value="1"/>
</dbReference>
<name>A0A395M3I3_9BACT</name>
<comment type="caution">
    <text evidence="1">The sequence shown here is derived from an EMBL/GenBank/DDBJ whole genome shotgun (WGS) entry which is preliminary data.</text>
</comment>
<evidence type="ECO:0000313" key="2">
    <source>
        <dbReference type="Proteomes" id="UP000266389"/>
    </source>
</evidence>
<sequence length="155" mass="18030">MVRQILAFAVMAGLLVGCEKFFKNPETEISKSQNVRAGKRKVRIDTAIVWVDIADREDLRQRGLMFRTELPEDEGMLFIFERPAIQSFWMRNTYIPLDIAFIDAKGRITDIYQMKPLDEELRYESSVPVVFAIELNQGWFAKRGIKVGAQVYYED</sequence>
<reference evidence="1 2" key="1">
    <citation type="journal article" date="2011" name="ISME J.">
        <title>Community ecology of hot spring cyanobacterial mats: predominant populations and their functional potential.</title>
        <authorList>
            <person name="Klatt C.G."/>
            <person name="Wood J.M."/>
            <person name="Rusch D.B."/>
            <person name="Bateson M.M."/>
            <person name="Hamamura N."/>
            <person name="Heidelberg J.F."/>
            <person name="Grossman A.R."/>
            <person name="Bhaya D."/>
            <person name="Cohan F.M."/>
            <person name="Kuhl M."/>
            <person name="Bryant D.A."/>
            <person name="Ward D.M."/>
        </authorList>
    </citation>
    <scope>NUCLEOTIDE SEQUENCE [LARGE SCALE GENOMIC DNA]</scope>
    <source>
        <strain evidence="1">OS</strain>
    </source>
</reference>
<dbReference type="Pfam" id="PF02643">
    <property type="entry name" value="DUF192"/>
    <property type="match status" value="1"/>
</dbReference>
<dbReference type="AlphaFoldDB" id="A0A395M3I3"/>
<dbReference type="EMBL" id="PHFL01000007">
    <property type="protein sequence ID" value="RFM25262.1"/>
    <property type="molecule type" value="Genomic_DNA"/>
</dbReference>
<dbReference type="Proteomes" id="UP000266389">
    <property type="component" value="Unassembled WGS sequence"/>
</dbReference>
<dbReference type="InterPro" id="IPR038695">
    <property type="entry name" value="Saro_0823-like_sf"/>
</dbReference>
<dbReference type="InterPro" id="IPR003795">
    <property type="entry name" value="DUF192"/>
</dbReference>
<gene>
    <name evidence="1" type="ORF">D0433_01155</name>
</gene>
<organism evidence="1 2">
    <name type="scientific">Candidatus Thermochlorobacter aerophilus</name>
    <dbReference type="NCBI Taxonomy" id="1868324"/>
    <lineage>
        <taxon>Bacteria</taxon>
        <taxon>Pseudomonadati</taxon>
        <taxon>Chlorobiota</taxon>
        <taxon>Chlorobiia</taxon>
        <taxon>Chlorobiales</taxon>
        <taxon>Candidatus Thermochlorobacteriaceae</taxon>
        <taxon>Candidatus Thermochlorobacter</taxon>
    </lineage>
</organism>
<accession>A0A395M3I3</accession>
<dbReference type="PROSITE" id="PS51257">
    <property type="entry name" value="PROKAR_LIPOPROTEIN"/>
    <property type="match status" value="1"/>
</dbReference>
<protein>
    <submittedName>
        <fullName evidence="1">DUF192 domain-containing protein</fullName>
    </submittedName>
</protein>
<dbReference type="PANTHER" id="PTHR37953">
    <property type="entry name" value="UPF0127 PROTEIN MJ1496"/>
    <property type="match status" value="1"/>
</dbReference>
<dbReference type="PANTHER" id="PTHR37953:SF1">
    <property type="entry name" value="UPF0127 PROTEIN MJ1496"/>
    <property type="match status" value="1"/>
</dbReference>
<proteinExistence type="predicted"/>